<proteinExistence type="predicted"/>
<gene>
    <name evidence="1" type="ORF">H9725_00035</name>
</gene>
<accession>A0A9D2FEM4</accession>
<comment type="caution">
    <text evidence="1">The sequence shown here is derived from an EMBL/GenBank/DDBJ whole genome shotgun (WGS) entry which is preliminary data.</text>
</comment>
<dbReference type="InterPro" id="IPR032675">
    <property type="entry name" value="LRR_dom_sf"/>
</dbReference>
<evidence type="ECO:0000313" key="1">
    <source>
        <dbReference type="EMBL" id="HIZ56972.1"/>
    </source>
</evidence>
<dbReference type="AlphaFoldDB" id="A0A9D2FEM4"/>
<dbReference type="Gene3D" id="3.80.10.10">
    <property type="entry name" value="Ribonuclease Inhibitor"/>
    <property type="match status" value="1"/>
</dbReference>
<reference evidence="1" key="2">
    <citation type="submission" date="2021-04" db="EMBL/GenBank/DDBJ databases">
        <authorList>
            <person name="Gilroy R."/>
        </authorList>
    </citation>
    <scope>NUCLEOTIDE SEQUENCE</scope>
    <source>
        <strain evidence="1">ChiBcec16-3735</strain>
    </source>
</reference>
<evidence type="ECO:0000313" key="2">
    <source>
        <dbReference type="Proteomes" id="UP000824065"/>
    </source>
</evidence>
<protein>
    <submittedName>
        <fullName evidence="1">Leucine-rich repeat domain-containing protein</fullName>
    </submittedName>
</protein>
<name>A0A9D2FEM4_9FIRM</name>
<dbReference type="Proteomes" id="UP000824065">
    <property type="component" value="Unassembled WGS sequence"/>
</dbReference>
<reference evidence="1" key="1">
    <citation type="journal article" date="2021" name="PeerJ">
        <title>Extensive microbial diversity within the chicken gut microbiome revealed by metagenomics and culture.</title>
        <authorList>
            <person name="Gilroy R."/>
            <person name="Ravi A."/>
            <person name="Getino M."/>
            <person name="Pursley I."/>
            <person name="Horton D.L."/>
            <person name="Alikhan N.F."/>
            <person name="Baker D."/>
            <person name="Gharbi K."/>
            <person name="Hall N."/>
            <person name="Watson M."/>
            <person name="Adriaenssens E.M."/>
            <person name="Foster-Nyarko E."/>
            <person name="Jarju S."/>
            <person name="Secka A."/>
            <person name="Antonio M."/>
            <person name="Oren A."/>
            <person name="Chaudhuri R.R."/>
            <person name="La Ragione R."/>
            <person name="Hildebrand F."/>
            <person name="Pallen M.J."/>
        </authorList>
    </citation>
    <scope>NUCLEOTIDE SEQUENCE</scope>
    <source>
        <strain evidence="1">ChiBcec16-3735</strain>
    </source>
</reference>
<dbReference type="EMBL" id="DXBJ01000001">
    <property type="protein sequence ID" value="HIZ56972.1"/>
    <property type="molecule type" value="Genomic_DNA"/>
</dbReference>
<sequence length="343" mass="36911">MREILDYTPLPEGGAALARVYGDSPVLALPEALPGSEGGALPLVKLGGYCFAETVRDQPRGPLLRCVREEGGALRPIAPEQAPQEDLHPAAGRFLEEVALPAALREVGNCAFYNCRALRRITAGGGPLAMGSDVFLNCFDLAEVVLYASPDAATGLPAIVNNLAGNLRAVFRPEGPEGAVCAAFRYPEYWEDIEETPAHILLHTFSGQGYHYRQCFRDGRLLPGEYDAVFAQGHGGDDPTYMALLCLDRLRYPWQLEEGAAGLYRAFLARQGSAAAECLIRAQDREGLKALLGLGVMDSSALAAASRAAQRAGDAQAAALLADAEYQAQAAAPRRRRRYDFDF</sequence>
<organism evidence="1 2">
    <name type="scientific">Candidatus Faecalibacterium gallistercoris</name>
    <dbReference type="NCBI Taxonomy" id="2838579"/>
    <lineage>
        <taxon>Bacteria</taxon>
        <taxon>Bacillati</taxon>
        <taxon>Bacillota</taxon>
        <taxon>Clostridia</taxon>
        <taxon>Eubacteriales</taxon>
        <taxon>Oscillospiraceae</taxon>
        <taxon>Faecalibacterium</taxon>
    </lineage>
</organism>